<dbReference type="HOGENOM" id="CLU_1204028_0_0_5"/>
<dbReference type="InterPro" id="IPR014756">
    <property type="entry name" value="Ig_E-set"/>
</dbReference>
<evidence type="ECO:0000313" key="2">
    <source>
        <dbReference type="Proteomes" id="UP000002256"/>
    </source>
</evidence>
<dbReference type="KEGG" id="rlg:Rleg_1945"/>
<name>C6AXT6_RHILS</name>
<dbReference type="Proteomes" id="UP000002256">
    <property type="component" value="Chromosome"/>
</dbReference>
<dbReference type="InterPro" id="IPR013783">
    <property type="entry name" value="Ig-like_fold"/>
</dbReference>
<sequence>MTVNVQFRFRSGLPSMAFDNVRLRGSWDEQGRASNDWASHPMQRSRDEDGYDVFVARVPFPDGEIGTHFRWGNRTRSARHFRPVGDRRRTGRRDLDASRALLRSPAGDSAADLYLTWIGRLGANRVEWRDGVDCIRFSVWAPNTRDVLLVLADPAVGYVADDGTIALATIGMRRTVDGFWSVETGDDDGLSDFDSVACKAVRSSATRSGWCYRRGVLGKAAEESEPRKEC</sequence>
<gene>
    <name evidence="1" type="ordered locus">Rleg_1945</name>
</gene>
<proteinExistence type="predicted"/>
<evidence type="ECO:0000313" key="1">
    <source>
        <dbReference type="EMBL" id="ACS56227.1"/>
    </source>
</evidence>
<dbReference type="EMBL" id="CP001622">
    <property type="protein sequence ID" value="ACS56227.1"/>
    <property type="molecule type" value="Genomic_DNA"/>
</dbReference>
<accession>C6AXT6</accession>
<protein>
    <submittedName>
        <fullName evidence="1">Alpha amylase, catalytic region</fullName>
    </submittedName>
</protein>
<dbReference type="AlphaFoldDB" id="C6AXT6"/>
<dbReference type="Gene3D" id="2.60.40.10">
    <property type="entry name" value="Immunoglobulins"/>
    <property type="match status" value="1"/>
</dbReference>
<organism evidence="1 2">
    <name type="scientific">Rhizobium leguminosarum bv. trifolii (strain WSM1325)</name>
    <dbReference type="NCBI Taxonomy" id="395491"/>
    <lineage>
        <taxon>Bacteria</taxon>
        <taxon>Pseudomonadati</taxon>
        <taxon>Pseudomonadota</taxon>
        <taxon>Alphaproteobacteria</taxon>
        <taxon>Hyphomicrobiales</taxon>
        <taxon>Rhizobiaceae</taxon>
        <taxon>Rhizobium/Agrobacterium group</taxon>
        <taxon>Rhizobium</taxon>
    </lineage>
</organism>
<reference evidence="1 2" key="1">
    <citation type="journal article" date="2010" name="Stand. Genomic Sci.">
        <title>Complete genome sequence of Rhizobium leguminosarum bv. trifolii strain WSM1325, an effective microsymbiont of annual Mediterranean clovers.</title>
        <authorList>
            <person name="Reeve W."/>
            <person name="O'Hara G."/>
            <person name="Chain P."/>
            <person name="Ardley J."/>
            <person name="Brau L."/>
            <person name="Nandesena K."/>
            <person name="Tiwari R."/>
            <person name="Copeland A."/>
            <person name="Nolan M."/>
            <person name="Han C."/>
            <person name="Brettin T."/>
            <person name="Land M."/>
            <person name="Ovchinikova G."/>
            <person name="Ivanova N."/>
            <person name="Mavromatis K."/>
            <person name="Markowitz V."/>
            <person name="Kyrpides N."/>
            <person name="Melino V."/>
            <person name="Denton M."/>
            <person name="Yates R."/>
            <person name="Howieson J."/>
        </authorList>
    </citation>
    <scope>NUCLEOTIDE SEQUENCE [LARGE SCALE GENOMIC DNA]</scope>
    <source>
        <strain evidence="1 2">WSM1325</strain>
    </source>
</reference>
<dbReference type="SUPFAM" id="SSF81296">
    <property type="entry name" value="E set domains"/>
    <property type="match status" value="1"/>
</dbReference>